<sequence length="170" mass="19604">MISNSLTTSRALRWAMANSHLPARITSSRARILLRDSITHRSNKRRRDLVSSRRAWPVWRVAAAWTSCSKRTRPINTTTIKQRQKTKKQEMEILSARWRKVILYVCRAAGGGAPMRFSRSLYADHHLQDTMQTGEFNKRRSRARHTVLLLRACGGETGRIAVLHISTRKQ</sequence>
<dbReference type="EMBL" id="JAFFHB010000008">
    <property type="protein sequence ID" value="KAK4662801.1"/>
    <property type="molecule type" value="Genomic_DNA"/>
</dbReference>
<evidence type="ECO:0000313" key="1">
    <source>
        <dbReference type="EMBL" id="KAK4662801.1"/>
    </source>
</evidence>
<proteinExistence type="predicted"/>
<gene>
    <name evidence="1" type="ORF">QC763_603100</name>
</gene>
<dbReference type="Proteomes" id="UP001326199">
    <property type="component" value="Unassembled WGS sequence"/>
</dbReference>
<comment type="caution">
    <text evidence="1">The sequence shown here is derived from an EMBL/GenBank/DDBJ whole genome shotgun (WGS) entry which is preliminary data.</text>
</comment>
<dbReference type="RefSeq" id="XP_062762767.1">
    <property type="nucleotide sequence ID" value="XM_062914151.1"/>
</dbReference>
<name>A0ABR0H4H1_9PEZI</name>
<reference evidence="1 2" key="1">
    <citation type="journal article" date="2023" name="bioRxiv">
        <title>High-quality genome assemblies of four members of thePodospora anserinaspecies complex.</title>
        <authorList>
            <person name="Ament-Velasquez S.L."/>
            <person name="Vogan A.A."/>
            <person name="Wallerman O."/>
            <person name="Hartmann F."/>
            <person name="Gautier V."/>
            <person name="Silar P."/>
            <person name="Giraud T."/>
            <person name="Johannesson H."/>
        </authorList>
    </citation>
    <scope>NUCLEOTIDE SEQUENCE [LARGE SCALE GENOMIC DNA]</scope>
    <source>
        <strain evidence="1 2">CBS 411.78</strain>
    </source>
</reference>
<keyword evidence="2" id="KW-1185">Reference proteome</keyword>
<evidence type="ECO:0000313" key="2">
    <source>
        <dbReference type="Proteomes" id="UP001326199"/>
    </source>
</evidence>
<accession>A0ABR0H4H1</accession>
<protein>
    <submittedName>
        <fullName evidence="1">Uncharacterized protein</fullName>
    </submittedName>
</protein>
<organism evidence="1 2">
    <name type="scientific">Podospora pseudopauciseta</name>
    <dbReference type="NCBI Taxonomy" id="2093780"/>
    <lineage>
        <taxon>Eukaryota</taxon>
        <taxon>Fungi</taxon>
        <taxon>Dikarya</taxon>
        <taxon>Ascomycota</taxon>
        <taxon>Pezizomycotina</taxon>
        <taxon>Sordariomycetes</taxon>
        <taxon>Sordariomycetidae</taxon>
        <taxon>Sordariales</taxon>
        <taxon>Podosporaceae</taxon>
        <taxon>Podospora</taxon>
    </lineage>
</organism>
<dbReference type="GeneID" id="87934494"/>